<keyword evidence="4" id="KW-1185">Reference proteome</keyword>
<dbReference type="RefSeq" id="XP_033444570.1">
    <property type="nucleotide sequence ID" value="XM_033596929.1"/>
</dbReference>
<dbReference type="PANTHER" id="PTHR19303">
    <property type="entry name" value="TRANSPOSON"/>
    <property type="match status" value="1"/>
</dbReference>
<dbReference type="GeneID" id="54354596"/>
<evidence type="ECO:0000259" key="2">
    <source>
        <dbReference type="Pfam" id="PF03184"/>
    </source>
</evidence>
<sequence length="489" mass="55208">MESTRHAADNCERYHLYFNLLTKKVKEFDVLPKNTYNMDEKGFMIGVIGKTKRQASYDGNREWVTVIGAICADGSHLPPAVIYPAASEKVQANWVHDINPDTHDLRFSVSPSGWTNDDLGVAWLQQVFDPVTSKKARRKFRLLILDGHGSHVTKAFIDYCDLHRILVLVYPPHATHTLQPLDVSCFKPLSQSYSNELIYHNHNTKGWLPTGKADFISLFWPAWVNTFTESLILRAFEVTGIYPLHPDVILDRFKKVTPPLPATPPQQSEPWAASTSPNWRRFRQQMHQMHVALELKDQELQGLKTALESKKKRQKKNKVLPLSPRDPNVQGGAIFWDPSSVARAKTRMKDIEKQAIADDAAKADRKQVQHNNKILKEKDKVKRQEKAALRREKAAQKRAEKAQGIAERAAERERVKTLKNAEKVSQLPKQTNPKASAKPRSKSTKRGGGAAKGSSQESHEPSSAPPGFRTRGGRVTKPTKKLNTPKVSQ</sequence>
<dbReference type="Proteomes" id="UP000800082">
    <property type="component" value="Unassembled WGS sequence"/>
</dbReference>
<dbReference type="AlphaFoldDB" id="A0A6A5RF38"/>
<dbReference type="Pfam" id="PF03184">
    <property type="entry name" value="DDE_1"/>
    <property type="match status" value="1"/>
</dbReference>
<evidence type="ECO:0000313" key="4">
    <source>
        <dbReference type="Proteomes" id="UP000800082"/>
    </source>
</evidence>
<evidence type="ECO:0000313" key="3">
    <source>
        <dbReference type="EMBL" id="KAF1924317.1"/>
    </source>
</evidence>
<feature type="compositionally biased region" description="Basic residues" evidence="1">
    <location>
        <begin position="471"/>
        <end position="480"/>
    </location>
</feature>
<gene>
    <name evidence="3" type="ORF">M421DRAFT_72922</name>
</gene>
<organism evidence="3 4">
    <name type="scientific">Didymella exigua CBS 183.55</name>
    <dbReference type="NCBI Taxonomy" id="1150837"/>
    <lineage>
        <taxon>Eukaryota</taxon>
        <taxon>Fungi</taxon>
        <taxon>Dikarya</taxon>
        <taxon>Ascomycota</taxon>
        <taxon>Pezizomycotina</taxon>
        <taxon>Dothideomycetes</taxon>
        <taxon>Pleosporomycetidae</taxon>
        <taxon>Pleosporales</taxon>
        <taxon>Pleosporineae</taxon>
        <taxon>Didymellaceae</taxon>
        <taxon>Didymella</taxon>
    </lineage>
</organism>
<dbReference type="GO" id="GO:0005634">
    <property type="term" value="C:nucleus"/>
    <property type="evidence" value="ECO:0007669"/>
    <property type="project" value="TreeGrafter"/>
</dbReference>
<dbReference type="InterPro" id="IPR004875">
    <property type="entry name" value="DDE_SF_endonuclease_dom"/>
</dbReference>
<accession>A0A6A5RF38</accession>
<dbReference type="EMBL" id="ML978995">
    <property type="protein sequence ID" value="KAF1924317.1"/>
    <property type="molecule type" value="Genomic_DNA"/>
</dbReference>
<dbReference type="PANTHER" id="PTHR19303:SF74">
    <property type="entry name" value="POGO TRANSPOSABLE ELEMENT WITH KRAB DOMAIN"/>
    <property type="match status" value="1"/>
</dbReference>
<feature type="region of interest" description="Disordered" evidence="1">
    <location>
        <begin position="307"/>
        <end position="334"/>
    </location>
</feature>
<dbReference type="GO" id="GO:0003677">
    <property type="term" value="F:DNA binding"/>
    <property type="evidence" value="ECO:0007669"/>
    <property type="project" value="TreeGrafter"/>
</dbReference>
<dbReference type="OrthoDB" id="3695345at2759"/>
<reference evidence="3" key="1">
    <citation type="journal article" date="2020" name="Stud. Mycol.">
        <title>101 Dothideomycetes genomes: a test case for predicting lifestyles and emergence of pathogens.</title>
        <authorList>
            <person name="Haridas S."/>
            <person name="Albert R."/>
            <person name="Binder M."/>
            <person name="Bloem J."/>
            <person name="Labutti K."/>
            <person name="Salamov A."/>
            <person name="Andreopoulos B."/>
            <person name="Baker S."/>
            <person name="Barry K."/>
            <person name="Bills G."/>
            <person name="Bluhm B."/>
            <person name="Cannon C."/>
            <person name="Castanera R."/>
            <person name="Culley D."/>
            <person name="Daum C."/>
            <person name="Ezra D."/>
            <person name="Gonzalez J."/>
            <person name="Henrissat B."/>
            <person name="Kuo A."/>
            <person name="Liang C."/>
            <person name="Lipzen A."/>
            <person name="Lutzoni F."/>
            <person name="Magnuson J."/>
            <person name="Mondo S."/>
            <person name="Nolan M."/>
            <person name="Ohm R."/>
            <person name="Pangilinan J."/>
            <person name="Park H.-J."/>
            <person name="Ramirez L."/>
            <person name="Alfaro M."/>
            <person name="Sun H."/>
            <person name="Tritt A."/>
            <person name="Yoshinaga Y."/>
            <person name="Zwiers L.-H."/>
            <person name="Turgeon B."/>
            <person name="Goodwin S."/>
            <person name="Spatafora J."/>
            <person name="Crous P."/>
            <person name="Grigoriev I."/>
        </authorList>
    </citation>
    <scope>NUCLEOTIDE SEQUENCE</scope>
    <source>
        <strain evidence="3">CBS 183.55</strain>
    </source>
</reference>
<feature type="domain" description="DDE-1" evidence="2">
    <location>
        <begin position="61"/>
        <end position="236"/>
    </location>
</feature>
<protein>
    <submittedName>
        <fullName evidence="3">DDE-domain-containing protein</fullName>
    </submittedName>
</protein>
<name>A0A6A5RF38_9PLEO</name>
<feature type="compositionally biased region" description="Basic and acidic residues" evidence="1">
    <location>
        <begin position="408"/>
        <end position="422"/>
    </location>
</feature>
<dbReference type="InterPro" id="IPR050863">
    <property type="entry name" value="CenT-Element_Derived"/>
</dbReference>
<evidence type="ECO:0000256" key="1">
    <source>
        <dbReference type="SAM" id="MobiDB-lite"/>
    </source>
</evidence>
<feature type="compositionally biased region" description="Basic and acidic residues" evidence="1">
    <location>
        <begin position="374"/>
        <end position="401"/>
    </location>
</feature>
<feature type="region of interest" description="Disordered" evidence="1">
    <location>
        <begin position="361"/>
        <end position="489"/>
    </location>
</feature>
<proteinExistence type="predicted"/>